<comment type="caution">
    <text evidence="2">The sequence shown here is derived from an EMBL/GenBank/DDBJ whole genome shotgun (WGS) entry which is preliminary data.</text>
</comment>
<dbReference type="EMBL" id="JAZDUA010001066">
    <property type="protein sequence ID" value="KAK7788494.1"/>
    <property type="molecule type" value="Genomic_DNA"/>
</dbReference>
<proteinExistence type="predicted"/>
<dbReference type="SUPFAM" id="SSF53300">
    <property type="entry name" value="vWA-like"/>
    <property type="match status" value="1"/>
</dbReference>
<accession>A0AAN9YXE7</accession>
<name>A0AAN9YXE7_9ORTH</name>
<evidence type="ECO:0000259" key="1">
    <source>
        <dbReference type="Pfam" id="PF03731"/>
    </source>
</evidence>
<dbReference type="Pfam" id="PF03731">
    <property type="entry name" value="Ku_N"/>
    <property type="match status" value="1"/>
</dbReference>
<dbReference type="Gene3D" id="3.40.50.410">
    <property type="entry name" value="von Willebrand factor, type A domain"/>
    <property type="match status" value="1"/>
</dbReference>
<dbReference type="Proteomes" id="UP001378592">
    <property type="component" value="Unassembled WGS sequence"/>
</dbReference>
<evidence type="ECO:0000313" key="2">
    <source>
        <dbReference type="EMBL" id="KAK7788494.1"/>
    </source>
</evidence>
<gene>
    <name evidence="2" type="ORF">R5R35_011936</name>
</gene>
<reference evidence="2 3" key="1">
    <citation type="submission" date="2024-03" db="EMBL/GenBank/DDBJ databases">
        <title>The genome assembly and annotation of the cricket Gryllus longicercus Weissman &amp; Gray.</title>
        <authorList>
            <person name="Szrajer S."/>
            <person name="Gray D."/>
            <person name="Ylla G."/>
        </authorList>
    </citation>
    <scope>NUCLEOTIDE SEQUENCE [LARGE SCALE GENOMIC DNA]</scope>
    <source>
        <strain evidence="2">DAG 2021-001</strain>
        <tissue evidence="2">Whole body minus gut</tissue>
    </source>
</reference>
<protein>
    <recommendedName>
        <fullName evidence="1">Ku70/Ku80 N-terminal alpha/beta domain-containing protein</fullName>
    </recommendedName>
</protein>
<dbReference type="InterPro" id="IPR036465">
    <property type="entry name" value="vWFA_dom_sf"/>
</dbReference>
<dbReference type="InterPro" id="IPR005161">
    <property type="entry name" value="Ku_N"/>
</dbReference>
<keyword evidence="3" id="KW-1185">Reference proteome</keyword>
<dbReference type="GO" id="GO:0032991">
    <property type="term" value="C:protein-containing complex"/>
    <property type="evidence" value="ECO:0007669"/>
    <property type="project" value="UniProtKB-ARBA"/>
</dbReference>
<feature type="domain" description="Ku70/Ku80 N-terminal alpha/beta" evidence="1">
    <location>
        <begin position="18"/>
        <end position="88"/>
    </location>
</feature>
<evidence type="ECO:0000313" key="3">
    <source>
        <dbReference type="Proteomes" id="UP001378592"/>
    </source>
</evidence>
<sequence length="138" mass="15563">MSNPSWEMMKIVQEIKGTAVDKCDWIVALVVAMDIMQTQTEGKKITAKKIVLFVDPDNDVNEDKLKTIINGIQKLEIEQTAIGVDLFPEDEDGEGEKMDHEDIIDNNGKCSEISDLSGLSRRQRGEELMRRIINAVRS</sequence>
<dbReference type="AlphaFoldDB" id="A0AAN9YXE7"/>
<organism evidence="2 3">
    <name type="scientific">Gryllus longicercus</name>
    <dbReference type="NCBI Taxonomy" id="2509291"/>
    <lineage>
        <taxon>Eukaryota</taxon>
        <taxon>Metazoa</taxon>
        <taxon>Ecdysozoa</taxon>
        <taxon>Arthropoda</taxon>
        <taxon>Hexapoda</taxon>
        <taxon>Insecta</taxon>
        <taxon>Pterygota</taxon>
        <taxon>Neoptera</taxon>
        <taxon>Polyneoptera</taxon>
        <taxon>Orthoptera</taxon>
        <taxon>Ensifera</taxon>
        <taxon>Gryllidea</taxon>
        <taxon>Grylloidea</taxon>
        <taxon>Gryllidae</taxon>
        <taxon>Gryllinae</taxon>
        <taxon>Gryllus</taxon>
    </lineage>
</organism>